<organism evidence="1">
    <name type="scientific">Nothobranchius korthausae</name>
    <dbReference type="NCBI Taxonomy" id="1143690"/>
    <lineage>
        <taxon>Eukaryota</taxon>
        <taxon>Metazoa</taxon>
        <taxon>Chordata</taxon>
        <taxon>Craniata</taxon>
        <taxon>Vertebrata</taxon>
        <taxon>Euteleostomi</taxon>
        <taxon>Actinopterygii</taxon>
        <taxon>Neopterygii</taxon>
        <taxon>Teleostei</taxon>
        <taxon>Neoteleostei</taxon>
        <taxon>Acanthomorphata</taxon>
        <taxon>Ovalentaria</taxon>
        <taxon>Atherinomorphae</taxon>
        <taxon>Cyprinodontiformes</taxon>
        <taxon>Nothobranchiidae</taxon>
        <taxon>Nothobranchius</taxon>
    </lineage>
</organism>
<gene>
    <name evidence="1" type="primary">Nfu_g_1_024619</name>
</gene>
<evidence type="ECO:0000313" key="1">
    <source>
        <dbReference type="EMBL" id="SBQ49594.1"/>
    </source>
</evidence>
<sequence>MVDACRLLGTTITQDLYALLRRTCTAPGHRGMQVGSQLTRLTLDTVSSIRSHLAGGSNPFGPEPLPTKPFIPLCSRTHEWQS</sequence>
<name>A0A1A8EUR3_9TELE</name>
<reference evidence="1" key="2">
    <citation type="submission" date="2016-06" db="EMBL/GenBank/DDBJ databases">
        <title>The genome of a short-lived fish provides insights into sex chromosome evolution and the genetic control of aging.</title>
        <authorList>
            <person name="Reichwald K."/>
            <person name="Felder M."/>
            <person name="Petzold A."/>
            <person name="Koch P."/>
            <person name="Groth M."/>
            <person name="Platzer M."/>
        </authorList>
    </citation>
    <scope>NUCLEOTIDE SEQUENCE</scope>
    <source>
        <tissue evidence="1">Brain</tissue>
    </source>
</reference>
<accession>A0A1A8EUR3</accession>
<protein>
    <submittedName>
        <fullName evidence="1">Uncharacterized protein</fullName>
    </submittedName>
</protein>
<proteinExistence type="predicted"/>
<reference evidence="1" key="1">
    <citation type="submission" date="2016-05" db="EMBL/GenBank/DDBJ databases">
        <authorList>
            <person name="Lavstsen T."/>
            <person name="Jespersen J.S."/>
        </authorList>
    </citation>
    <scope>NUCLEOTIDE SEQUENCE</scope>
    <source>
        <tissue evidence="1">Brain</tissue>
    </source>
</reference>
<dbReference type="EMBL" id="HAEB01003067">
    <property type="protein sequence ID" value="SBQ49594.1"/>
    <property type="molecule type" value="Transcribed_RNA"/>
</dbReference>
<dbReference type="AlphaFoldDB" id="A0A1A8EUR3"/>